<feature type="transmembrane region" description="Helical" evidence="1">
    <location>
        <begin position="338"/>
        <end position="360"/>
    </location>
</feature>
<feature type="transmembrane region" description="Helical" evidence="1">
    <location>
        <begin position="127"/>
        <end position="147"/>
    </location>
</feature>
<feature type="transmembrane region" description="Helical" evidence="1">
    <location>
        <begin position="380"/>
        <end position="398"/>
    </location>
</feature>
<dbReference type="RefSeq" id="WP_404593140.1">
    <property type="nucleotide sequence ID" value="NZ_JBIYEW010000001.1"/>
</dbReference>
<keyword evidence="1" id="KW-0812">Transmembrane</keyword>
<feature type="transmembrane region" description="Helical" evidence="1">
    <location>
        <begin position="96"/>
        <end position="115"/>
    </location>
</feature>
<feature type="transmembrane region" description="Helical" evidence="1">
    <location>
        <begin position="309"/>
        <end position="332"/>
    </location>
</feature>
<feature type="transmembrane region" description="Helical" evidence="1">
    <location>
        <begin position="54"/>
        <end position="76"/>
    </location>
</feature>
<dbReference type="EMBL" id="JBIYEW010000001">
    <property type="protein sequence ID" value="MFK4637149.1"/>
    <property type="molecule type" value="Genomic_DNA"/>
</dbReference>
<keyword evidence="3" id="KW-1185">Reference proteome</keyword>
<keyword evidence="1" id="KW-0472">Membrane</keyword>
<comment type="caution">
    <text evidence="2">The sequence shown here is derived from an EMBL/GenBank/DDBJ whole genome shotgun (WGS) entry which is preliminary data.</text>
</comment>
<organism evidence="2 3">
    <name type="scientific">Paenarthrobacter histidinolovorans</name>
    <dbReference type="NCBI Taxonomy" id="43664"/>
    <lineage>
        <taxon>Bacteria</taxon>
        <taxon>Bacillati</taxon>
        <taxon>Actinomycetota</taxon>
        <taxon>Actinomycetes</taxon>
        <taxon>Micrococcales</taxon>
        <taxon>Micrococcaceae</taxon>
        <taxon>Paenarthrobacter</taxon>
    </lineage>
</organism>
<feature type="transmembrane region" description="Helical" evidence="1">
    <location>
        <begin position="201"/>
        <end position="224"/>
    </location>
</feature>
<name>A0ABW8MZH2_9MICC</name>
<sequence>MTAGFWGLLVVLLARLYFVIRWKAPTDFLGATALGVLGLVFAGAVWPVDAIDGYLGSINLWHLLRNLCVTGAVWLVREGIFAAQDHHGRGQSRHPMVFLGIVVAIVVPFLCQDFVPSTPRYIPENVTQVPVFVYGTVYMGALAAVALSVIRECFRMKDSLPLRVSSRIVAGGMACIVFACLDEITFMTIRVASLGSPDQQLFFYATFPITFYSGVAIVAAGLGVPPIVRFYRRLVDRGYEQVIRAKDQEALGSPNRGLWFSKLTVRAAWLGFRPVASTARTDVLTESSPLTTTAQPATSRSGKPFLERVARLATEIAQPPLVLSLLLILASLKDSLGALYAGLIASLLMCLIPWLAVVVLARKGRLSDHHVGDRKQRRPVMLWTLGSSVLACAVLTLMGAPVEVWALIAGILTGIAVLILLSPLWKISGHAITLGGAAASSILIFGWLGLPFVIAAPLVCWSRVYLKDHSGAQVVAGFATGVIVFTCSYILVTA</sequence>
<feature type="transmembrane region" description="Helical" evidence="1">
    <location>
        <begin position="437"/>
        <end position="459"/>
    </location>
</feature>
<feature type="transmembrane region" description="Helical" evidence="1">
    <location>
        <begin position="404"/>
        <end position="425"/>
    </location>
</feature>
<keyword evidence="1" id="KW-1133">Transmembrane helix</keyword>
<evidence type="ECO:0000313" key="2">
    <source>
        <dbReference type="EMBL" id="MFK4637149.1"/>
    </source>
</evidence>
<feature type="transmembrane region" description="Helical" evidence="1">
    <location>
        <begin position="471"/>
        <end position="492"/>
    </location>
</feature>
<dbReference type="Proteomes" id="UP001620520">
    <property type="component" value="Unassembled WGS sequence"/>
</dbReference>
<feature type="transmembrane region" description="Helical" evidence="1">
    <location>
        <begin position="29"/>
        <end position="48"/>
    </location>
</feature>
<accession>A0ABW8MZH2</accession>
<evidence type="ECO:0000313" key="3">
    <source>
        <dbReference type="Proteomes" id="UP001620520"/>
    </source>
</evidence>
<feature type="transmembrane region" description="Helical" evidence="1">
    <location>
        <begin position="168"/>
        <end position="189"/>
    </location>
</feature>
<reference evidence="2 3" key="1">
    <citation type="submission" date="2024-10" db="EMBL/GenBank/DDBJ databases">
        <title>Novel secondary metabolite-producing bacteria for plant disease control.</title>
        <authorList>
            <person name="Chevrette M."/>
        </authorList>
    </citation>
    <scope>NUCLEOTIDE SEQUENCE [LARGE SCALE GENOMIC DNA]</scope>
    <source>
        <strain evidence="2 3">J30 TE3557</strain>
    </source>
</reference>
<gene>
    <name evidence="2" type="ORF">ABIA52_000038</name>
</gene>
<evidence type="ECO:0000256" key="1">
    <source>
        <dbReference type="SAM" id="Phobius"/>
    </source>
</evidence>
<protein>
    <submittedName>
        <fullName evidence="2">Membrane-associated phospholipid phosphatase</fullName>
    </submittedName>
</protein>
<proteinExistence type="predicted"/>
<feature type="transmembrane region" description="Helical" evidence="1">
    <location>
        <begin position="6"/>
        <end position="22"/>
    </location>
</feature>